<comment type="caution">
    <text evidence="2">The sequence shown here is derived from an EMBL/GenBank/DDBJ whole genome shotgun (WGS) entry which is preliminary data.</text>
</comment>
<protein>
    <submittedName>
        <fullName evidence="2">Uncharacterized protein</fullName>
    </submittedName>
</protein>
<dbReference type="AlphaFoldDB" id="A0A9P5ZMR6"/>
<accession>A0A9P5ZMR6</accession>
<feature type="compositionally biased region" description="Basic residues" evidence="1">
    <location>
        <begin position="134"/>
        <end position="145"/>
    </location>
</feature>
<reference evidence="2" key="1">
    <citation type="submission" date="2020-11" db="EMBL/GenBank/DDBJ databases">
        <authorList>
            <consortium name="DOE Joint Genome Institute"/>
            <person name="Ahrendt S."/>
            <person name="Riley R."/>
            <person name="Andreopoulos W."/>
            <person name="Labutti K."/>
            <person name="Pangilinan J."/>
            <person name="Ruiz-Duenas F.J."/>
            <person name="Barrasa J.M."/>
            <person name="Sanchez-Garcia M."/>
            <person name="Camarero S."/>
            <person name="Miyauchi S."/>
            <person name="Serrano A."/>
            <person name="Linde D."/>
            <person name="Babiker R."/>
            <person name="Drula E."/>
            <person name="Ayuso-Fernandez I."/>
            <person name="Pacheco R."/>
            <person name="Padilla G."/>
            <person name="Ferreira P."/>
            <person name="Barriuso J."/>
            <person name="Kellner H."/>
            <person name="Castanera R."/>
            <person name="Alfaro M."/>
            <person name="Ramirez L."/>
            <person name="Pisabarro A.G."/>
            <person name="Kuo A."/>
            <person name="Tritt A."/>
            <person name="Lipzen A."/>
            <person name="He G."/>
            <person name="Yan M."/>
            <person name="Ng V."/>
            <person name="Cullen D."/>
            <person name="Martin F."/>
            <person name="Rosso M.-N."/>
            <person name="Henrissat B."/>
            <person name="Hibbett D."/>
            <person name="Martinez A.T."/>
            <person name="Grigoriev I.V."/>
        </authorList>
    </citation>
    <scope>NUCLEOTIDE SEQUENCE</scope>
    <source>
        <strain evidence="2">ATCC 90797</strain>
    </source>
</reference>
<evidence type="ECO:0000313" key="2">
    <source>
        <dbReference type="EMBL" id="KAF9488626.1"/>
    </source>
</evidence>
<evidence type="ECO:0000313" key="3">
    <source>
        <dbReference type="Proteomes" id="UP000807025"/>
    </source>
</evidence>
<dbReference type="EMBL" id="MU154704">
    <property type="protein sequence ID" value="KAF9488626.1"/>
    <property type="molecule type" value="Genomic_DNA"/>
</dbReference>
<evidence type="ECO:0000256" key="1">
    <source>
        <dbReference type="SAM" id="MobiDB-lite"/>
    </source>
</evidence>
<keyword evidence="3" id="KW-1185">Reference proteome</keyword>
<organism evidence="2 3">
    <name type="scientific">Pleurotus eryngii</name>
    <name type="common">Boletus of the steppes</name>
    <dbReference type="NCBI Taxonomy" id="5323"/>
    <lineage>
        <taxon>Eukaryota</taxon>
        <taxon>Fungi</taxon>
        <taxon>Dikarya</taxon>
        <taxon>Basidiomycota</taxon>
        <taxon>Agaricomycotina</taxon>
        <taxon>Agaricomycetes</taxon>
        <taxon>Agaricomycetidae</taxon>
        <taxon>Agaricales</taxon>
        <taxon>Pleurotineae</taxon>
        <taxon>Pleurotaceae</taxon>
        <taxon>Pleurotus</taxon>
    </lineage>
</organism>
<dbReference type="Proteomes" id="UP000807025">
    <property type="component" value="Unassembled WGS sequence"/>
</dbReference>
<feature type="non-terminal residue" evidence="2">
    <location>
        <position position="1"/>
    </location>
</feature>
<dbReference type="OrthoDB" id="3224221at2759"/>
<gene>
    <name evidence="2" type="ORF">BDN71DRAFT_1534920</name>
</gene>
<sequence length="151" mass="17385">SRVPKNTGIPKHRREESLVLARSIRSYLAFLLGLEEACEAQILTSVTVDEANAFAKSRDVDCCTVDNFRIDLIGPPWSPWNMSAANVFVTAFKQFQGLEMDLKIMKDAFFTRLKMLKQDFKLAKKPKNEQKSRNTQKLRQMRKRTVTSDSR</sequence>
<feature type="region of interest" description="Disordered" evidence="1">
    <location>
        <begin position="124"/>
        <end position="151"/>
    </location>
</feature>
<name>A0A9P5ZMR6_PLEER</name>
<proteinExistence type="predicted"/>